<dbReference type="AlphaFoldDB" id="A0A504JCV0"/>
<feature type="transmembrane region" description="Helical" evidence="1">
    <location>
        <begin position="38"/>
        <end position="61"/>
    </location>
</feature>
<keyword evidence="3" id="KW-1185">Reference proteome</keyword>
<feature type="transmembrane region" description="Helical" evidence="1">
    <location>
        <begin position="374"/>
        <end position="398"/>
    </location>
</feature>
<evidence type="ECO:0000313" key="2">
    <source>
        <dbReference type="EMBL" id="TPN85443.1"/>
    </source>
</evidence>
<evidence type="ECO:0000256" key="1">
    <source>
        <dbReference type="SAM" id="Phobius"/>
    </source>
</evidence>
<keyword evidence="1" id="KW-0472">Membrane</keyword>
<proteinExistence type="predicted"/>
<protein>
    <submittedName>
        <fullName evidence="2">DUF819 family protein</fullName>
    </submittedName>
</protein>
<gene>
    <name evidence="2" type="ORF">FHK87_15635</name>
</gene>
<organism evidence="2 3">
    <name type="scientific">Aquimarina algicola</name>
    <dbReference type="NCBI Taxonomy" id="2589995"/>
    <lineage>
        <taxon>Bacteria</taxon>
        <taxon>Pseudomonadati</taxon>
        <taxon>Bacteroidota</taxon>
        <taxon>Flavobacteriia</taxon>
        <taxon>Flavobacteriales</taxon>
        <taxon>Flavobacteriaceae</taxon>
        <taxon>Aquimarina</taxon>
    </lineage>
</organism>
<accession>A0A504JCV0</accession>
<dbReference type="RefSeq" id="WP_140594689.1">
    <property type="nucleotide sequence ID" value="NZ_VFWZ01000004.1"/>
</dbReference>
<dbReference type="PANTHER" id="PTHR34289:SF8">
    <property type="entry name" value="DUF819 DOMAIN-CONTAINING PROTEIN"/>
    <property type="match status" value="1"/>
</dbReference>
<dbReference type="EMBL" id="VFWZ01000004">
    <property type="protein sequence ID" value="TPN85443.1"/>
    <property type="molecule type" value="Genomic_DNA"/>
</dbReference>
<feature type="transmembrane region" description="Helical" evidence="1">
    <location>
        <begin position="183"/>
        <end position="206"/>
    </location>
</feature>
<dbReference type="Pfam" id="PF05684">
    <property type="entry name" value="DUF819"/>
    <property type="match status" value="1"/>
</dbReference>
<evidence type="ECO:0000313" key="3">
    <source>
        <dbReference type="Proteomes" id="UP000315540"/>
    </source>
</evidence>
<reference evidence="2 3" key="1">
    <citation type="submission" date="2019-06" db="EMBL/GenBank/DDBJ databases">
        <authorList>
            <person name="Meng X."/>
        </authorList>
    </citation>
    <scope>NUCLEOTIDE SEQUENCE [LARGE SCALE GENOMIC DNA]</scope>
    <source>
        <strain evidence="2 3">M625</strain>
    </source>
</reference>
<sequence>METTPFFTSDTVVFGILLLCLGVVFYTSSINKGFWKTFYKYVPAVLLCYLLPAIFNSLGIISYEWKEMNAEGILVEKSSNVYYIASRYLLPASLVLMTLSIDLKAIFNLGPKALIMFLTGTLGVVIGGPIAVLLISLVSPETVGGSGFDAIWRGLSTLAGSWIGGGANQAAMLEIYQYNSEKYGGMVLVDIVVANIWMAILLLGIGKKDRIDQWLKADNSAIETLKNKVSAYADSINRNPSLTDYMMMLSIAFVTVGISHWGSEGVSNFLSTTFDIFNDKSSALSSFTSKFFWMITIATAIGILLSYTKAKKYEGAGASKIGSIFIYILVATIGMKMDLGLVFDNPGLITIGLVWMSIHALLLIIVAKLIKAPYFFLAVGSKANIGGAASAPVVAAAFHPSLATVGVLLAVLGYVVGTYGAILCTIMMQIASGTT</sequence>
<feature type="transmembrane region" description="Helical" evidence="1">
    <location>
        <begin position="81"/>
        <end position="101"/>
    </location>
</feature>
<name>A0A504JCV0_9FLAO</name>
<feature type="transmembrane region" description="Helical" evidence="1">
    <location>
        <begin position="113"/>
        <end position="138"/>
    </location>
</feature>
<feature type="transmembrane region" description="Helical" evidence="1">
    <location>
        <begin position="404"/>
        <end position="428"/>
    </location>
</feature>
<dbReference type="Proteomes" id="UP000315540">
    <property type="component" value="Unassembled WGS sequence"/>
</dbReference>
<feature type="transmembrane region" description="Helical" evidence="1">
    <location>
        <begin position="6"/>
        <end position="26"/>
    </location>
</feature>
<dbReference type="PANTHER" id="PTHR34289">
    <property type="entry name" value="PROTEIN, PUTATIVE (DUF819)-RELATED"/>
    <property type="match status" value="1"/>
</dbReference>
<keyword evidence="1" id="KW-1133">Transmembrane helix</keyword>
<dbReference type="InterPro" id="IPR008537">
    <property type="entry name" value="DUF819"/>
</dbReference>
<feature type="transmembrane region" description="Helical" evidence="1">
    <location>
        <begin position="283"/>
        <end position="305"/>
    </location>
</feature>
<dbReference type="OrthoDB" id="653763at2"/>
<comment type="caution">
    <text evidence="2">The sequence shown here is derived from an EMBL/GenBank/DDBJ whole genome shotgun (WGS) entry which is preliminary data.</text>
</comment>
<feature type="transmembrane region" description="Helical" evidence="1">
    <location>
        <begin position="317"/>
        <end position="335"/>
    </location>
</feature>
<keyword evidence="1" id="KW-0812">Transmembrane</keyword>
<feature type="transmembrane region" description="Helical" evidence="1">
    <location>
        <begin position="245"/>
        <end position="263"/>
    </location>
</feature>
<feature type="transmembrane region" description="Helical" evidence="1">
    <location>
        <begin position="347"/>
        <end position="367"/>
    </location>
</feature>